<sequence length="512" mass="58795">MSQSMFRALIPPADPQGNIKSAKRTACRASGLLPSRAIRPPSFTFKSFAPSPASTSYAKCGSYQYDLESGKYPLTWPSLDHMKVWLRKEEDAQGVSFLLKEAEPNGGKGVHQWTTKHIYVCSRVGTGGKSKYVPNHPEREREIGNKRMDCSCGVVGKSYPGGATILGKYDNSHSHPIGAENLIYTRIPPEVRYKIEQDLRDGIRPDIVLARARGNVHTEQNLPHLASHAPRPEEFIKAKGVPRIQKKIEAGTIHLDAQDGRSTLQWVEHLEAIRALMYFKSSSDPPPPDSEMLLFTFIVRDRYGRGMPIAWLISSNGKGDTIDYFLKNLRARNPDILPSKLMSDNDSAQLGKYRFRYPESLLLLCWWHVLHAWQKHFVITHFAELWDKLKGWIRITDPDKFWTCWEEIKALAPDSVIEYLEEYYMGETTLKMWSAMYRKDRTIFELCDTNMLVEAWHHILKTHNMEGKRNRRVNQLIHTLINVALLNYIANHRAQQFRIPWPRSRASEAKSN</sequence>
<evidence type="ECO:0000313" key="2">
    <source>
        <dbReference type="Proteomes" id="UP000620124"/>
    </source>
</evidence>
<organism evidence="1 2">
    <name type="scientific">Mycena venus</name>
    <dbReference type="NCBI Taxonomy" id="2733690"/>
    <lineage>
        <taxon>Eukaryota</taxon>
        <taxon>Fungi</taxon>
        <taxon>Dikarya</taxon>
        <taxon>Basidiomycota</taxon>
        <taxon>Agaricomycotina</taxon>
        <taxon>Agaricomycetes</taxon>
        <taxon>Agaricomycetidae</taxon>
        <taxon>Agaricales</taxon>
        <taxon>Marasmiineae</taxon>
        <taxon>Mycenaceae</taxon>
        <taxon>Mycena</taxon>
    </lineage>
</organism>
<dbReference type="PANTHER" id="PTHR33977:SF1">
    <property type="entry name" value="ZINC ION BINDING PROTEIN"/>
    <property type="match status" value="1"/>
</dbReference>
<name>A0A8H6Z7Z6_9AGAR</name>
<protein>
    <recommendedName>
        <fullName evidence="3">MULE transposase domain-containing protein</fullName>
    </recommendedName>
</protein>
<reference evidence="1" key="1">
    <citation type="submission" date="2020-05" db="EMBL/GenBank/DDBJ databases">
        <title>Mycena genomes resolve the evolution of fungal bioluminescence.</title>
        <authorList>
            <person name="Tsai I.J."/>
        </authorList>
    </citation>
    <scope>NUCLEOTIDE SEQUENCE</scope>
    <source>
        <strain evidence="1">CCC161011</strain>
    </source>
</reference>
<gene>
    <name evidence="1" type="ORF">MVEN_00002700</name>
</gene>
<comment type="caution">
    <text evidence="1">The sequence shown here is derived from an EMBL/GenBank/DDBJ whole genome shotgun (WGS) entry which is preliminary data.</text>
</comment>
<dbReference type="EMBL" id="JACAZI010000001">
    <property type="protein sequence ID" value="KAF7371481.1"/>
    <property type="molecule type" value="Genomic_DNA"/>
</dbReference>
<evidence type="ECO:0000313" key="1">
    <source>
        <dbReference type="EMBL" id="KAF7371481.1"/>
    </source>
</evidence>
<proteinExistence type="predicted"/>
<dbReference type="AlphaFoldDB" id="A0A8H6Z7Z6"/>
<evidence type="ECO:0008006" key="3">
    <source>
        <dbReference type="Google" id="ProtNLM"/>
    </source>
</evidence>
<dbReference type="Proteomes" id="UP000620124">
    <property type="component" value="Unassembled WGS sequence"/>
</dbReference>
<dbReference type="PANTHER" id="PTHR33977">
    <property type="entry name" value="ZINC ION BINDING PROTEIN"/>
    <property type="match status" value="1"/>
</dbReference>
<keyword evidence="2" id="KW-1185">Reference proteome</keyword>
<accession>A0A8H6Z7Z6</accession>
<dbReference type="OrthoDB" id="1886636at2759"/>